<organism evidence="1 2">
    <name type="scientific">Sphingomonas morindae</name>
    <dbReference type="NCBI Taxonomy" id="1541170"/>
    <lineage>
        <taxon>Bacteria</taxon>
        <taxon>Pseudomonadati</taxon>
        <taxon>Pseudomonadota</taxon>
        <taxon>Alphaproteobacteria</taxon>
        <taxon>Sphingomonadales</taxon>
        <taxon>Sphingomonadaceae</taxon>
        <taxon>Sphingomonas</taxon>
    </lineage>
</organism>
<keyword evidence="2" id="KW-1185">Reference proteome</keyword>
<dbReference type="Pfam" id="PF05944">
    <property type="entry name" value="Phage_term_smal"/>
    <property type="match status" value="1"/>
</dbReference>
<dbReference type="InterPro" id="IPR010270">
    <property type="entry name" value="Phage_P2_GpM"/>
</dbReference>
<dbReference type="RefSeq" id="WP_252166531.1">
    <property type="nucleotide sequence ID" value="NZ_CP084930.1"/>
</dbReference>
<evidence type="ECO:0000313" key="2">
    <source>
        <dbReference type="Proteomes" id="UP001056937"/>
    </source>
</evidence>
<reference evidence="1" key="1">
    <citation type="journal article" date="2022" name="Toxins">
        <title>Genomic Analysis of Sphingopyxis sp. USTB-05 for Biodegrading Cyanobacterial Hepatotoxins.</title>
        <authorList>
            <person name="Liu C."/>
            <person name="Xu Q."/>
            <person name="Zhao Z."/>
            <person name="Zhang H."/>
            <person name="Liu X."/>
            <person name="Yin C."/>
            <person name="Liu Y."/>
            <person name="Yan H."/>
        </authorList>
    </citation>
    <scope>NUCLEOTIDE SEQUENCE</scope>
    <source>
        <strain evidence="1">NBD5</strain>
    </source>
</reference>
<dbReference type="EMBL" id="CP084930">
    <property type="protein sequence ID" value="USI72723.1"/>
    <property type="molecule type" value="Genomic_DNA"/>
</dbReference>
<protein>
    <submittedName>
        <fullName evidence="1">Terminase</fullName>
    </submittedName>
</protein>
<gene>
    <name evidence="1" type="ORF">LHA26_15835</name>
</gene>
<dbReference type="Proteomes" id="UP001056937">
    <property type="component" value="Chromosome 1"/>
</dbReference>
<proteinExistence type="predicted"/>
<sequence length="248" mass="26378">MSLARQTRERVLAAQSISAVDPAVEGGLAASVRPQADAAAATIATRLTHDLRRLKQIRSIERKIDAKREMLPDYAGWIEGLLAADAGVGTGVAADVLPTIMVWAIDTGDFAHGLRLAAFLLRHKVAMPARYQRDTATLVVEEIAEAALKAQAAGRGFPLDVLLTAEALTAALDMHDAPRAKLWKAIGFERMKAAARAAPDAVDPTLTLARDALRRARALDPRIGVTGKLNQLEKALAPPAPNRPAKAG</sequence>
<accession>A0ABY4X724</accession>
<name>A0ABY4X724_9SPHN</name>
<evidence type="ECO:0000313" key="1">
    <source>
        <dbReference type="EMBL" id="USI72723.1"/>
    </source>
</evidence>